<evidence type="ECO:0000313" key="1">
    <source>
        <dbReference type="EMBL" id="MBX39099.1"/>
    </source>
</evidence>
<dbReference type="AlphaFoldDB" id="A0A2P2N9F6"/>
<accession>A0A2P2N9F6</accession>
<sequence length="44" mass="5120">MEKENCWINPLWKSSYCIKTCIFKKVTPMVQVTGTLKLSAAIEW</sequence>
<reference evidence="1" key="1">
    <citation type="submission" date="2018-02" db="EMBL/GenBank/DDBJ databases">
        <title>Rhizophora mucronata_Transcriptome.</title>
        <authorList>
            <person name="Meera S.P."/>
            <person name="Sreeshan A."/>
            <person name="Augustine A."/>
        </authorList>
    </citation>
    <scope>NUCLEOTIDE SEQUENCE</scope>
    <source>
        <tissue evidence="1">Leaf</tissue>
    </source>
</reference>
<proteinExistence type="predicted"/>
<organism evidence="1">
    <name type="scientific">Rhizophora mucronata</name>
    <name type="common">Asiatic mangrove</name>
    <dbReference type="NCBI Taxonomy" id="61149"/>
    <lineage>
        <taxon>Eukaryota</taxon>
        <taxon>Viridiplantae</taxon>
        <taxon>Streptophyta</taxon>
        <taxon>Embryophyta</taxon>
        <taxon>Tracheophyta</taxon>
        <taxon>Spermatophyta</taxon>
        <taxon>Magnoliopsida</taxon>
        <taxon>eudicotyledons</taxon>
        <taxon>Gunneridae</taxon>
        <taxon>Pentapetalae</taxon>
        <taxon>rosids</taxon>
        <taxon>fabids</taxon>
        <taxon>Malpighiales</taxon>
        <taxon>Rhizophoraceae</taxon>
        <taxon>Rhizophora</taxon>
    </lineage>
</organism>
<name>A0A2P2N9F6_RHIMU</name>
<protein>
    <submittedName>
        <fullName evidence="1">Uncharacterized protein</fullName>
    </submittedName>
</protein>
<dbReference type="EMBL" id="GGEC01058615">
    <property type="protein sequence ID" value="MBX39099.1"/>
    <property type="molecule type" value="Transcribed_RNA"/>
</dbReference>